<dbReference type="STRING" id="1238182.C882_0508"/>
<dbReference type="Gene3D" id="3.30.70.790">
    <property type="entry name" value="UreE, C-terminal domain"/>
    <property type="match status" value="1"/>
</dbReference>
<dbReference type="InterPro" id="IPR018551">
    <property type="entry name" value="DUF2007"/>
</dbReference>
<dbReference type="PATRIC" id="fig|1238182.3.peg.2723"/>
<name>K9HKW5_9PROT</name>
<reference evidence="2 3" key="1">
    <citation type="journal article" date="2013" name="Genome Announc.">
        <title>Draft Genome Sequence of an Alphaproteobacterium, Caenispirillum salinarum AK4(T), Isolated from a Solar Saltern.</title>
        <authorList>
            <person name="Khatri I."/>
            <person name="Singh A."/>
            <person name="Korpole S."/>
            <person name="Pinnaka A.K."/>
            <person name="Subramanian S."/>
        </authorList>
    </citation>
    <scope>NUCLEOTIDE SEQUENCE [LARGE SCALE GENOMIC DNA]</scope>
    <source>
        <strain evidence="2 3">AK4</strain>
    </source>
</reference>
<feature type="domain" description="DUF2007" evidence="1">
    <location>
        <begin position="1"/>
        <end position="65"/>
    </location>
</feature>
<dbReference type="Pfam" id="PF09413">
    <property type="entry name" value="DUF2007"/>
    <property type="match status" value="1"/>
</dbReference>
<comment type="caution">
    <text evidence="2">The sequence shown here is derived from an EMBL/GenBank/DDBJ whole genome shotgun (WGS) entry which is preliminary data.</text>
</comment>
<organism evidence="2 3">
    <name type="scientific">Caenispirillum salinarum AK4</name>
    <dbReference type="NCBI Taxonomy" id="1238182"/>
    <lineage>
        <taxon>Bacteria</taxon>
        <taxon>Pseudomonadati</taxon>
        <taxon>Pseudomonadota</taxon>
        <taxon>Alphaproteobacteria</taxon>
        <taxon>Rhodospirillales</taxon>
        <taxon>Novispirillaceae</taxon>
        <taxon>Caenispirillum</taxon>
    </lineage>
</organism>
<dbReference type="EMBL" id="ANHY01000013">
    <property type="protein sequence ID" value="EKV29201.1"/>
    <property type="molecule type" value="Genomic_DNA"/>
</dbReference>
<evidence type="ECO:0000313" key="2">
    <source>
        <dbReference type="EMBL" id="EKV29201.1"/>
    </source>
</evidence>
<evidence type="ECO:0000313" key="3">
    <source>
        <dbReference type="Proteomes" id="UP000009881"/>
    </source>
</evidence>
<accession>K9HKW5</accession>
<proteinExistence type="predicted"/>
<sequence>MKEILRTNDPVLLSALQAALAEADIEPLVFDAYTSIAEGSLGVLPRRLMVADEDAWRADSILRALRSEAGE</sequence>
<dbReference type="AlphaFoldDB" id="K9HKW5"/>
<gene>
    <name evidence="2" type="ORF">C882_0508</name>
</gene>
<evidence type="ECO:0000259" key="1">
    <source>
        <dbReference type="Pfam" id="PF09413"/>
    </source>
</evidence>
<dbReference type="InterPro" id="IPR011322">
    <property type="entry name" value="N-reg_PII-like_a/b"/>
</dbReference>
<dbReference type="SUPFAM" id="SSF54913">
    <property type="entry name" value="GlnB-like"/>
    <property type="match status" value="1"/>
</dbReference>
<dbReference type="eggNOG" id="ENOG5032KCM">
    <property type="taxonomic scope" value="Bacteria"/>
</dbReference>
<dbReference type="OrthoDB" id="5297170at2"/>
<keyword evidence="3" id="KW-1185">Reference proteome</keyword>
<dbReference type="RefSeq" id="WP_009541166.1">
    <property type="nucleotide sequence ID" value="NZ_ANHY01000013.1"/>
</dbReference>
<dbReference type="Proteomes" id="UP000009881">
    <property type="component" value="Unassembled WGS sequence"/>
</dbReference>
<protein>
    <recommendedName>
        <fullName evidence="1">DUF2007 domain-containing protein</fullName>
    </recommendedName>
</protein>